<sequence>MSPSPALPASRPARQWSFPPLLPPLHFGWAPPGPAAAAAAVAAATPPGRAAPWTALPVPLATRDAAAAADAASMTAGREAAFRAAAPPGYVTNYHRRVVGRGEQAWHRASAALTSTAALRLSWVAVTVVRAAAPAAATSAATATAAAATAATSTATAASTDYPPLLAPGDALVIAARPLPLPLWSVNVNRVLAVTAAPPPAPPSPPPSAAAAARGRGRGYSSDGERVALVWGTTPAHALRGEELVTLTRRMPGRGGGGGAGSGGGGAARRGMEGVAAAAAARGQGAPAAAAAPAEAAEVVFELVSYSRGHAVPARLGALAIRAMQRAYARGVADALTAATAAAGATGGG</sequence>
<accession>A0ACC3BS43</accession>
<evidence type="ECO:0000313" key="2">
    <source>
        <dbReference type="Proteomes" id="UP000798662"/>
    </source>
</evidence>
<protein>
    <submittedName>
        <fullName evidence="1">Uncharacterized protein</fullName>
    </submittedName>
</protein>
<organism evidence="1 2">
    <name type="scientific">Pyropia yezoensis</name>
    <name type="common">Susabi-nori</name>
    <name type="synonym">Porphyra yezoensis</name>
    <dbReference type="NCBI Taxonomy" id="2788"/>
    <lineage>
        <taxon>Eukaryota</taxon>
        <taxon>Rhodophyta</taxon>
        <taxon>Bangiophyceae</taxon>
        <taxon>Bangiales</taxon>
        <taxon>Bangiaceae</taxon>
        <taxon>Pyropia</taxon>
    </lineage>
</organism>
<evidence type="ECO:0000313" key="1">
    <source>
        <dbReference type="EMBL" id="KAK1860398.1"/>
    </source>
</evidence>
<proteinExistence type="predicted"/>
<reference evidence="1" key="1">
    <citation type="submission" date="2019-11" db="EMBL/GenBank/DDBJ databases">
        <title>Nori genome reveals adaptations in red seaweeds to the harsh intertidal environment.</title>
        <authorList>
            <person name="Wang D."/>
            <person name="Mao Y."/>
        </authorList>
    </citation>
    <scope>NUCLEOTIDE SEQUENCE</scope>
    <source>
        <tissue evidence="1">Gametophyte</tissue>
    </source>
</reference>
<gene>
    <name evidence="1" type="ORF">I4F81_002987</name>
</gene>
<comment type="caution">
    <text evidence="1">The sequence shown here is derived from an EMBL/GenBank/DDBJ whole genome shotgun (WGS) entry which is preliminary data.</text>
</comment>
<dbReference type="EMBL" id="CM020618">
    <property type="protein sequence ID" value="KAK1860398.1"/>
    <property type="molecule type" value="Genomic_DNA"/>
</dbReference>
<name>A0ACC3BS43_PYRYE</name>
<keyword evidence="2" id="KW-1185">Reference proteome</keyword>
<dbReference type="Proteomes" id="UP000798662">
    <property type="component" value="Chromosome 1"/>
</dbReference>